<evidence type="ECO:0000256" key="4">
    <source>
        <dbReference type="ARBA" id="ARBA00022490"/>
    </source>
</evidence>
<dbReference type="InterPro" id="IPR002319">
    <property type="entry name" value="Phenylalanyl-tRNA_Synthase"/>
</dbReference>
<sequence>MFEDLERLYQAASAALAESKDSAALEAWESAYLGRKGAVTLALRAVGNLPKADRAAYGKRANEIRDALEQAYAQQAELVRAHELARQLESGAIDVTLPGLRPLQGGIHPATRTLREIAEIWREMGFQIFRTREVEDDQTNFELLNIPEHHPARDMWDTFHTTRPGVILRTHTSPGQIHAMRRYAPKPIRVILPGMCFRYEQISARKEIQFNQVEGLAIGENIRLSDLKGTITAFARRMFGADRRVRFRGSYFPFTEPSMEVDVECILCGGKGCSVCSGTGWLEIAGCGMVHPTVLRNGGYDPSRFSGFAFGMGPERITMLKYGITDIRYFWANDVRFLNQF</sequence>
<dbReference type="GO" id="GO:0004826">
    <property type="term" value="F:phenylalanine-tRNA ligase activity"/>
    <property type="evidence" value="ECO:0007669"/>
    <property type="project" value="UniProtKB-UniRule"/>
</dbReference>
<protein>
    <recommendedName>
        <fullName evidence="13">Phenylalanine--tRNA ligase alpha subunit</fullName>
        <ecNumber evidence="13">6.1.1.20</ecNumber>
    </recommendedName>
    <alternativeName>
        <fullName evidence="13">Phenylalanyl-tRNA synthetase alpha subunit</fullName>
        <shortName evidence="13">PheRS</shortName>
    </alternativeName>
</protein>
<dbReference type="Pfam" id="PF01409">
    <property type="entry name" value="tRNA-synt_2d"/>
    <property type="match status" value="1"/>
</dbReference>
<evidence type="ECO:0000259" key="14">
    <source>
        <dbReference type="PROSITE" id="PS50862"/>
    </source>
</evidence>
<evidence type="ECO:0000256" key="1">
    <source>
        <dbReference type="ARBA" id="ARBA00004496"/>
    </source>
</evidence>
<gene>
    <name evidence="13" type="primary">pheS</name>
    <name evidence="15" type="ORF">CUN49_04725</name>
</gene>
<name>A0A2M8PGA4_9CHLR</name>
<evidence type="ECO:0000256" key="5">
    <source>
        <dbReference type="ARBA" id="ARBA00022598"/>
    </source>
</evidence>
<evidence type="ECO:0000256" key="11">
    <source>
        <dbReference type="ARBA" id="ARBA00023146"/>
    </source>
</evidence>
<evidence type="ECO:0000256" key="13">
    <source>
        <dbReference type="HAMAP-Rule" id="MF_00281"/>
    </source>
</evidence>
<evidence type="ECO:0000256" key="2">
    <source>
        <dbReference type="ARBA" id="ARBA00010207"/>
    </source>
</evidence>
<dbReference type="EMBL" id="PGTM01000044">
    <property type="protein sequence ID" value="PJF36568.1"/>
    <property type="molecule type" value="Genomic_DNA"/>
</dbReference>
<keyword evidence="6 13" id="KW-0479">Metal-binding</keyword>
<dbReference type="SUPFAM" id="SSF55681">
    <property type="entry name" value="Class II aaRS and biotin synthetases"/>
    <property type="match status" value="1"/>
</dbReference>
<dbReference type="InterPro" id="IPR010978">
    <property type="entry name" value="tRNA-bd_arm"/>
</dbReference>
<dbReference type="InterPro" id="IPR045864">
    <property type="entry name" value="aa-tRNA-synth_II/BPL/LPL"/>
</dbReference>
<comment type="subcellular location">
    <subcellularLocation>
        <location evidence="1 13">Cytoplasm</location>
    </subcellularLocation>
</comment>
<dbReference type="GO" id="GO:0000049">
    <property type="term" value="F:tRNA binding"/>
    <property type="evidence" value="ECO:0007669"/>
    <property type="project" value="InterPro"/>
</dbReference>
<keyword evidence="4 13" id="KW-0963">Cytoplasm</keyword>
<evidence type="ECO:0000313" key="16">
    <source>
        <dbReference type="Proteomes" id="UP000229681"/>
    </source>
</evidence>
<evidence type="ECO:0000256" key="7">
    <source>
        <dbReference type="ARBA" id="ARBA00022741"/>
    </source>
</evidence>
<dbReference type="Gene3D" id="3.30.930.10">
    <property type="entry name" value="Bira Bifunctional Protein, Domain 2"/>
    <property type="match status" value="1"/>
</dbReference>
<keyword evidence="7 13" id="KW-0547">Nucleotide-binding</keyword>
<dbReference type="PANTHER" id="PTHR11538">
    <property type="entry name" value="PHENYLALANYL-TRNA SYNTHETASE"/>
    <property type="match status" value="1"/>
</dbReference>
<keyword evidence="9 13" id="KW-0460">Magnesium</keyword>
<dbReference type="SUPFAM" id="SSF46589">
    <property type="entry name" value="tRNA-binding arm"/>
    <property type="match status" value="1"/>
</dbReference>
<dbReference type="GO" id="GO:0005524">
    <property type="term" value="F:ATP binding"/>
    <property type="evidence" value="ECO:0007669"/>
    <property type="project" value="UniProtKB-UniRule"/>
</dbReference>
<dbReference type="GO" id="GO:0005737">
    <property type="term" value="C:cytoplasm"/>
    <property type="evidence" value="ECO:0007669"/>
    <property type="project" value="UniProtKB-SubCell"/>
</dbReference>
<comment type="similarity">
    <text evidence="2 13">Belongs to the class-II aminoacyl-tRNA synthetase family. Phe-tRNA synthetase alpha subunit type 1 subfamily.</text>
</comment>
<proteinExistence type="inferred from homology"/>
<dbReference type="InterPro" id="IPR006195">
    <property type="entry name" value="aa-tRNA-synth_II"/>
</dbReference>
<evidence type="ECO:0000256" key="8">
    <source>
        <dbReference type="ARBA" id="ARBA00022840"/>
    </source>
</evidence>
<dbReference type="Proteomes" id="UP000229681">
    <property type="component" value="Unassembled WGS sequence"/>
</dbReference>
<evidence type="ECO:0000256" key="3">
    <source>
        <dbReference type="ARBA" id="ARBA00011209"/>
    </source>
</evidence>
<dbReference type="PANTHER" id="PTHR11538:SF41">
    <property type="entry name" value="PHENYLALANINE--TRNA LIGASE, MITOCHONDRIAL"/>
    <property type="match status" value="1"/>
</dbReference>
<dbReference type="GO" id="GO:0006432">
    <property type="term" value="P:phenylalanyl-tRNA aminoacylation"/>
    <property type="evidence" value="ECO:0007669"/>
    <property type="project" value="UniProtKB-UniRule"/>
</dbReference>
<evidence type="ECO:0000256" key="12">
    <source>
        <dbReference type="ARBA" id="ARBA00049255"/>
    </source>
</evidence>
<dbReference type="AlphaFoldDB" id="A0A2M8PGA4"/>
<comment type="catalytic activity">
    <reaction evidence="12 13">
        <text>tRNA(Phe) + L-phenylalanine + ATP = L-phenylalanyl-tRNA(Phe) + AMP + diphosphate + H(+)</text>
        <dbReference type="Rhea" id="RHEA:19413"/>
        <dbReference type="Rhea" id="RHEA-COMP:9668"/>
        <dbReference type="Rhea" id="RHEA-COMP:9699"/>
        <dbReference type="ChEBI" id="CHEBI:15378"/>
        <dbReference type="ChEBI" id="CHEBI:30616"/>
        <dbReference type="ChEBI" id="CHEBI:33019"/>
        <dbReference type="ChEBI" id="CHEBI:58095"/>
        <dbReference type="ChEBI" id="CHEBI:78442"/>
        <dbReference type="ChEBI" id="CHEBI:78531"/>
        <dbReference type="ChEBI" id="CHEBI:456215"/>
        <dbReference type="EC" id="6.1.1.20"/>
    </reaction>
</comment>
<keyword evidence="5 13" id="KW-0436">Ligase</keyword>
<feature type="binding site" evidence="13">
    <location>
        <position position="256"/>
    </location>
    <ligand>
        <name>Mg(2+)</name>
        <dbReference type="ChEBI" id="CHEBI:18420"/>
        <note>shared with beta subunit</note>
    </ligand>
</feature>
<comment type="caution">
    <text evidence="15">The sequence shown here is derived from an EMBL/GenBank/DDBJ whole genome shotgun (WGS) entry which is preliminary data.</text>
</comment>
<dbReference type="GO" id="GO:0000287">
    <property type="term" value="F:magnesium ion binding"/>
    <property type="evidence" value="ECO:0007669"/>
    <property type="project" value="UniProtKB-UniRule"/>
</dbReference>
<accession>A0A2M8PGA4</accession>
<dbReference type="PROSITE" id="PS50862">
    <property type="entry name" value="AA_TRNA_LIGASE_II"/>
    <property type="match status" value="1"/>
</dbReference>
<dbReference type="Pfam" id="PF02912">
    <property type="entry name" value="Phe_tRNA-synt_N"/>
    <property type="match status" value="1"/>
</dbReference>
<evidence type="ECO:0000256" key="6">
    <source>
        <dbReference type="ARBA" id="ARBA00022723"/>
    </source>
</evidence>
<keyword evidence="8 13" id="KW-0067">ATP-binding</keyword>
<organism evidence="15 16">
    <name type="scientific">Candidatus Thermofonsia Clade 1 bacterium</name>
    <dbReference type="NCBI Taxonomy" id="2364210"/>
    <lineage>
        <taxon>Bacteria</taxon>
        <taxon>Bacillati</taxon>
        <taxon>Chloroflexota</taxon>
        <taxon>Candidatus Thermofontia</taxon>
        <taxon>Candidatus Thermofonsia Clade 1</taxon>
    </lineage>
</organism>
<dbReference type="HAMAP" id="MF_00281">
    <property type="entry name" value="Phe_tRNA_synth_alpha1"/>
    <property type="match status" value="1"/>
</dbReference>
<comment type="subunit">
    <text evidence="3 13">Tetramer of two alpha and two beta subunits.</text>
</comment>
<reference evidence="15 16" key="1">
    <citation type="submission" date="2017-11" db="EMBL/GenBank/DDBJ databases">
        <title>Evolution of Phototrophy in the Chloroflexi Phylum Driven by Horizontal Gene Transfer.</title>
        <authorList>
            <person name="Ward L.M."/>
            <person name="Hemp J."/>
            <person name="Shih P.M."/>
            <person name="Mcglynn S.E."/>
            <person name="Fischer W."/>
        </authorList>
    </citation>
    <scope>NUCLEOTIDE SEQUENCE [LARGE SCALE GENOMIC DNA]</scope>
    <source>
        <strain evidence="15">JP3_13</strain>
    </source>
</reference>
<comment type="cofactor">
    <cofactor evidence="13">
        <name>Mg(2+)</name>
        <dbReference type="ChEBI" id="CHEBI:18420"/>
    </cofactor>
    <text evidence="13">Binds 2 magnesium ions per tetramer.</text>
</comment>
<evidence type="ECO:0000256" key="9">
    <source>
        <dbReference type="ARBA" id="ARBA00022842"/>
    </source>
</evidence>
<evidence type="ECO:0000256" key="10">
    <source>
        <dbReference type="ARBA" id="ARBA00022917"/>
    </source>
</evidence>
<dbReference type="EC" id="6.1.1.20" evidence="13"/>
<dbReference type="InterPro" id="IPR022911">
    <property type="entry name" value="Phe_tRNA_ligase_alpha1_bac"/>
</dbReference>
<keyword evidence="10 13" id="KW-0648">Protein biosynthesis</keyword>
<keyword evidence="11 13" id="KW-0030">Aminoacyl-tRNA synthetase</keyword>
<dbReference type="InterPro" id="IPR004188">
    <property type="entry name" value="Phe-tRNA_ligase_II_N"/>
</dbReference>
<feature type="domain" description="Aminoacyl-transfer RNA synthetases class-II family profile" evidence="14">
    <location>
        <begin position="187"/>
        <end position="320"/>
    </location>
</feature>
<evidence type="ECO:0000313" key="15">
    <source>
        <dbReference type="EMBL" id="PJF36568.1"/>
    </source>
</evidence>
<dbReference type="CDD" id="cd00496">
    <property type="entry name" value="PheRS_alpha_core"/>
    <property type="match status" value="1"/>
</dbReference>